<evidence type="ECO:0000313" key="2">
    <source>
        <dbReference type="Proteomes" id="UP000548582"/>
    </source>
</evidence>
<dbReference type="AlphaFoldDB" id="A0A848EKU0"/>
<protein>
    <recommendedName>
        <fullName evidence="3">Fungal lipase-like domain-containing protein</fullName>
    </recommendedName>
</protein>
<dbReference type="Gene3D" id="3.40.50.1820">
    <property type="entry name" value="alpha/beta hydrolase"/>
    <property type="match status" value="1"/>
</dbReference>
<dbReference type="SUPFAM" id="SSF53474">
    <property type="entry name" value="alpha/beta-Hydrolases"/>
    <property type="match status" value="1"/>
</dbReference>
<proteinExistence type="predicted"/>
<organism evidence="1 2">
    <name type="scientific">Neoroseomonas marina</name>
    <dbReference type="NCBI Taxonomy" id="1232220"/>
    <lineage>
        <taxon>Bacteria</taxon>
        <taxon>Pseudomonadati</taxon>
        <taxon>Pseudomonadota</taxon>
        <taxon>Alphaproteobacteria</taxon>
        <taxon>Acetobacterales</taxon>
        <taxon>Acetobacteraceae</taxon>
        <taxon>Neoroseomonas</taxon>
    </lineage>
</organism>
<dbReference type="EMBL" id="JABBKX010000011">
    <property type="protein sequence ID" value="NMJ43997.1"/>
    <property type="molecule type" value="Genomic_DNA"/>
</dbReference>
<evidence type="ECO:0008006" key="3">
    <source>
        <dbReference type="Google" id="ProtNLM"/>
    </source>
</evidence>
<evidence type="ECO:0000313" key="1">
    <source>
        <dbReference type="EMBL" id="NMJ43997.1"/>
    </source>
</evidence>
<comment type="caution">
    <text evidence="1">The sequence shown here is derived from an EMBL/GenBank/DDBJ whole genome shotgun (WGS) entry which is preliminary data.</text>
</comment>
<dbReference type="RefSeq" id="WP_170056191.1">
    <property type="nucleotide sequence ID" value="NZ_JABBKX010000011.1"/>
</dbReference>
<accession>A0A848EKU0</accession>
<sequence>MPAPIPFRDFAALCAGIYNRGCTTAAGFARFGDLDLRLSGFQAAVFRRANGSGLDWVVAIAGTQATDGDVADIVADAGFGGALTGMVNGALGLLGSGLLGHQCACAEDMVRNANQVMGRGHRLFITGHSLGGGIAQIVSARTGVPAVGISAPAVTAVSGVEGEWQRTRSRITCLRVRNDPINHTGNVGNWLGRVVRLESPRTGMDAHSIDSTLAELLPSGSFSTIGQADPFAA</sequence>
<dbReference type="Proteomes" id="UP000548582">
    <property type="component" value="Unassembled WGS sequence"/>
</dbReference>
<gene>
    <name evidence="1" type="ORF">GWK16_22305</name>
</gene>
<name>A0A848EKU0_9PROT</name>
<reference evidence="1 2" key="1">
    <citation type="submission" date="2020-03" db="EMBL/GenBank/DDBJ databases">
        <authorList>
            <person name="Sun Q."/>
        </authorList>
    </citation>
    <scope>NUCLEOTIDE SEQUENCE [LARGE SCALE GENOMIC DNA]</scope>
    <source>
        <strain evidence="1 2">JC162</strain>
    </source>
</reference>
<keyword evidence="2" id="KW-1185">Reference proteome</keyword>
<dbReference type="InterPro" id="IPR029058">
    <property type="entry name" value="AB_hydrolase_fold"/>
</dbReference>